<comment type="caution">
    <text evidence="1">The sequence shown here is derived from an EMBL/GenBank/DDBJ whole genome shotgun (WGS) entry which is preliminary data.</text>
</comment>
<protein>
    <submittedName>
        <fullName evidence="1">Uncharacterized protein</fullName>
    </submittedName>
</protein>
<dbReference type="EMBL" id="JABFTP020000185">
    <property type="protein sequence ID" value="KAL3289236.1"/>
    <property type="molecule type" value="Genomic_DNA"/>
</dbReference>
<dbReference type="AlphaFoldDB" id="A0ABD2PF35"/>
<organism evidence="1 2">
    <name type="scientific">Cryptolaemus montrouzieri</name>
    <dbReference type="NCBI Taxonomy" id="559131"/>
    <lineage>
        <taxon>Eukaryota</taxon>
        <taxon>Metazoa</taxon>
        <taxon>Ecdysozoa</taxon>
        <taxon>Arthropoda</taxon>
        <taxon>Hexapoda</taxon>
        <taxon>Insecta</taxon>
        <taxon>Pterygota</taxon>
        <taxon>Neoptera</taxon>
        <taxon>Endopterygota</taxon>
        <taxon>Coleoptera</taxon>
        <taxon>Polyphaga</taxon>
        <taxon>Cucujiformia</taxon>
        <taxon>Coccinelloidea</taxon>
        <taxon>Coccinellidae</taxon>
        <taxon>Scymninae</taxon>
        <taxon>Scymnini</taxon>
        <taxon>Cryptolaemus</taxon>
    </lineage>
</organism>
<keyword evidence="2" id="KW-1185">Reference proteome</keyword>
<accession>A0ABD2PF35</accession>
<evidence type="ECO:0000313" key="2">
    <source>
        <dbReference type="Proteomes" id="UP001516400"/>
    </source>
</evidence>
<dbReference type="Proteomes" id="UP001516400">
    <property type="component" value="Unassembled WGS sequence"/>
</dbReference>
<reference evidence="1 2" key="1">
    <citation type="journal article" date="2021" name="BMC Biol.">
        <title>Horizontally acquired antibacterial genes associated with adaptive radiation of ladybird beetles.</title>
        <authorList>
            <person name="Li H.S."/>
            <person name="Tang X.F."/>
            <person name="Huang Y.H."/>
            <person name="Xu Z.Y."/>
            <person name="Chen M.L."/>
            <person name="Du X.Y."/>
            <person name="Qiu B.Y."/>
            <person name="Chen P.T."/>
            <person name="Zhang W."/>
            <person name="Slipinski A."/>
            <person name="Escalona H.E."/>
            <person name="Waterhouse R.M."/>
            <person name="Zwick A."/>
            <person name="Pang H."/>
        </authorList>
    </citation>
    <scope>NUCLEOTIDE SEQUENCE [LARGE SCALE GENOMIC DNA]</scope>
    <source>
        <strain evidence="1">SYSU2018</strain>
    </source>
</reference>
<name>A0ABD2PF35_9CUCU</name>
<evidence type="ECO:0000313" key="1">
    <source>
        <dbReference type="EMBL" id="KAL3289236.1"/>
    </source>
</evidence>
<gene>
    <name evidence="1" type="ORF">HHI36_003669</name>
</gene>
<sequence>MLHPDFSPFVRFSQSANESTRKQCTQEKEWLQDAAQKILQDLPGVTFKQEEYLQPLKISPPTNCFCFREITLVEVVPVLRKEDPQDMKNQNGFMRSRSTVDAILSLLDFALEDFEARTMSRGN</sequence>
<proteinExistence type="predicted"/>